<dbReference type="CDD" id="cd06661">
    <property type="entry name" value="GGCT_like"/>
    <property type="match status" value="1"/>
</dbReference>
<dbReference type="InterPro" id="IPR013024">
    <property type="entry name" value="GGCT-like"/>
</dbReference>
<dbReference type="Proteomes" id="UP001174694">
    <property type="component" value="Unassembled WGS sequence"/>
</dbReference>
<keyword evidence="3" id="KW-1185">Reference proteome</keyword>
<dbReference type="SUPFAM" id="SSF110857">
    <property type="entry name" value="Gamma-glutamyl cyclotransferase-like"/>
    <property type="match status" value="1"/>
</dbReference>
<evidence type="ECO:0000313" key="2">
    <source>
        <dbReference type="EMBL" id="KAJ9151863.1"/>
    </source>
</evidence>
<dbReference type="InterPro" id="IPR036568">
    <property type="entry name" value="GGCT-like_sf"/>
</dbReference>
<protein>
    <recommendedName>
        <fullName evidence="4">Gamma-glutamylcyclotransferase AIG2-like domain-containing protein</fullName>
    </recommendedName>
</protein>
<comment type="caution">
    <text evidence="2">The sequence shown here is derived from an EMBL/GenBank/DDBJ whole genome shotgun (WGS) entry which is preliminary data.</text>
</comment>
<accession>A0AA38VXQ7</accession>
<organism evidence="2 3">
    <name type="scientific">Pleurostoma richardsiae</name>
    <dbReference type="NCBI Taxonomy" id="41990"/>
    <lineage>
        <taxon>Eukaryota</taxon>
        <taxon>Fungi</taxon>
        <taxon>Dikarya</taxon>
        <taxon>Ascomycota</taxon>
        <taxon>Pezizomycotina</taxon>
        <taxon>Sordariomycetes</taxon>
        <taxon>Sordariomycetidae</taxon>
        <taxon>Calosphaeriales</taxon>
        <taxon>Pleurostomataceae</taxon>
        <taxon>Pleurostoma</taxon>
    </lineage>
</organism>
<name>A0AA38VXQ7_9PEZI</name>
<evidence type="ECO:0008006" key="4">
    <source>
        <dbReference type="Google" id="ProtNLM"/>
    </source>
</evidence>
<evidence type="ECO:0000313" key="3">
    <source>
        <dbReference type="Proteomes" id="UP001174694"/>
    </source>
</evidence>
<evidence type="ECO:0000256" key="1">
    <source>
        <dbReference type="SAM" id="MobiDB-lite"/>
    </source>
</evidence>
<dbReference type="EMBL" id="JANBVO010000005">
    <property type="protein sequence ID" value="KAJ9151863.1"/>
    <property type="molecule type" value="Genomic_DNA"/>
</dbReference>
<sequence>MSPTQMRERCPASMPAGLAFLLGWRVIINSRGFANIVRESAKQQQQSHSHHDRRGGGGAEGDEGDGDLHPPAARPQTTARDDASEPGGVYGILYGISSEDEASLDLAEGVPWAYQKTELDVLLVPAGGTGTGGARRDGFSEGPQEEEEEGEHGAGT</sequence>
<reference evidence="2" key="1">
    <citation type="submission" date="2022-07" db="EMBL/GenBank/DDBJ databases">
        <title>Fungi with potential for degradation of polypropylene.</title>
        <authorList>
            <person name="Gostincar C."/>
        </authorList>
    </citation>
    <scope>NUCLEOTIDE SEQUENCE</scope>
    <source>
        <strain evidence="2">EXF-13308</strain>
    </source>
</reference>
<dbReference type="Gene3D" id="3.10.490.10">
    <property type="entry name" value="Gamma-glutamyl cyclotransferase-like"/>
    <property type="match status" value="1"/>
</dbReference>
<gene>
    <name evidence="2" type="ORF">NKR23_g2872</name>
</gene>
<feature type="region of interest" description="Disordered" evidence="1">
    <location>
        <begin position="39"/>
        <end position="91"/>
    </location>
</feature>
<dbReference type="AlphaFoldDB" id="A0AA38VXQ7"/>
<feature type="region of interest" description="Disordered" evidence="1">
    <location>
        <begin position="125"/>
        <end position="156"/>
    </location>
</feature>
<proteinExistence type="predicted"/>